<dbReference type="Proteomes" id="UP000685013">
    <property type="component" value="Chromosome 17"/>
</dbReference>
<organism evidence="2 3">
    <name type="scientific">Cucurbita argyrosperma subsp. sororia</name>
    <dbReference type="NCBI Taxonomy" id="37648"/>
    <lineage>
        <taxon>Eukaryota</taxon>
        <taxon>Viridiplantae</taxon>
        <taxon>Streptophyta</taxon>
        <taxon>Embryophyta</taxon>
        <taxon>Tracheophyta</taxon>
        <taxon>Spermatophyta</taxon>
        <taxon>Magnoliopsida</taxon>
        <taxon>eudicotyledons</taxon>
        <taxon>Gunneridae</taxon>
        <taxon>Pentapetalae</taxon>
        <taxon>rosids</taxon>
        <taxon>fabids</taxon>
        <taxon>Cucurbitales</taxon>
        <taxon>Cucurbitaceae</taxon>
        <taxon>Cucurbiteae</taxon>
        <taxon>Cucurbita</taxon>
    </lineage>
</organism>
<proteinExistence type="predicted"/>
<dbReference type="EMBL" id="JAGKQH010000017">
    <property type="protein sequence ID" value="KAG6575037.1"/>
    <property type="molecule type" value="Genomic_DNA"/>
</dbReference>
<feature type="region of interest" description="Disordered" evidence="1">
    <location>
        <begin position="69"/>
        <end position="98"/>
    </location>
</feature>
<feature type="compositionally biased region" description="Basic and acidic residues" evidence="1">
    <location>
        <begin position="76"/>
        <end position="85"/>
    </location>
</feature>
<comment type="caution">
    <text evidence="2">The sequence shown here is derived from an EMBL/GenBank/DDBJ whole genome shotgun (WGS) entry which is preliminary data.</text>
</comment>
<evidence type="ECO:0000256" key="1">
    <source>
        <dbReference type="SAM" id="MobiDB-lite"/>
    </source>
</evidence>
<feature type="non-terminal residue" evidence="2">
    <location>
        <position position="1"/>
    </location>
</feature>
<accession>A0AAV6M457</accession>
<dbReference type="AlphaFoldDB" id="A0AAV6M457"/>
<sequence length="98" mass="10589">MPSDQSHITTLSSCRSRAIYGTRLSGLKGIDRIGDGERSRCCRRSNSYIGGANVLVKAHCEHVSIGECGIPPVQKEGSEPGEMPRQRPTSHSLRPLSA</sequence>
<keyword evidence="3" id="KW-1185">Reference proteome</keyword>
<reference evidence="2 3" key="1">
    <citation type="journal article" date="2021" name="Hortic Res">
        <title>The domestication of Cucurbita argyrosperma as revealed by the genome of its wild relative.</title>
        <authorList>
            <person name="Barrera-Redondo J."/>
            <person name="Sanchez-de la Vega G."/>
            <person name="Aguirre-Liguori J.A."/>
            <person name="Castellanos-Morales G."/>
            <person name="Gutierrez-Guerrero Y.T."/>
            <person name="Aguirre-Dugua X."/>
            <person name="Aguirre-Planter E."/>
            <person name="Tenaillon M.I."/>
            <person name="Lira-Saade R."/>
            <person name="Eguiarte L.E."/>
        </authorList>
    </citation>
    <scope>NUCLEOTIDE SEQUENCE [LARGE SCALE GENOMIC DNA]</scope>
    <source>
        <strain evidence="2">JBR-2021</strain>
    </source>
</reference>
<evidence type="ECO:0000313" key="2">
    <source>
        <dbReference type="EMBL" id="KAG6575037.1"/>
    </source>
</evidence>
<protein>
    <submittedName>
        <fullName evidence="2">Uncharacterized protein</fullName>
    </submittedName>
</protein>
<evidence type="ECO:0000313" key="3">
    <source>
        <dbReference type="Proteomes" id="UP000685013"/>
    </source>
</evidence>
<name>A0AAV6M457_9ROSI</name>
<gene>
    <name evidence="2" type="ORF">SDJN03_25676</name>
</gene>